<name>A0ABU9KCD6_9BACI</name>
<dbReference type="InterPro" id="IPR018728">
    <property type="entry name" value="DUF2268"/>
</dbReference>
<organism evidence="2 3">
    <name type="scientific">Rossellomorea oryzaecorticis</name>
    <dbReference type="NCBI Taxonomy" id="1396505"/>
    <lineage>
        <taxon>Bacteria</taxon>
        <taxon>Bacillati</taxon>
        <taxon>Bacillota</taxon>
        <taxon>Bacilli</taxon>
        <taxon>Bacillales</taxon>
        <taxon>Bacillaceae</taxon>
        <taxon>Rossellomorea</taxon>
    </lineage>
</organism>
<evidence type="ECO:0000313" key="2">
    <source>
        <dbReference type="EMBL" id="MEL3973782.1"/>
    </source>
</evidence>
<keyword evidence="3" id="KW-1185">Reference proteome</keyword>
<reference evidence="2 3" key="1">
    <citation type="submission" date="2024-04" db="EMBL/GenBank/DDBJ databases">
        <title>Bacillus oryzaecorticis sp. nov., a moderately halophilic bacterium isolated from rice husks.</title>
        <authorList>
            <person name="Zhu H.-S."/>
        </authorList>
    </citation>
    <scope>NUCLEOTIDE SEQUENCE [LARGE SCALE GENOMIC DNA]</scope>
    <source>
        <strain evidence="2 3">ZC255</strain>
    </source>
</reference>
<keyword evidence="2" id="KW-0645">Protease</keyword>
<dbReference type="GO" id="GO:0008233">
    <property type="term" value="F:peptidase activity"/>
    <property type="evidence" value="ECO:0007669"/>
    <property type="project" value="UniProtKB-KW"/>
</dbReference>
<accession>A0ABU9KCD6</accession>
<proteinExistence type="predicted"/>
<dbReference type="Proteomes" id="UP001389717">
    <property type="component" value="Unassembled WGS sequence"/>
</dbReference>
<protein>
    <submittedName>
        <fullName evidence="2">DUF2268 domain-containing putative Zn-dependent protease</fullName>
    </submittedName>
</protein>
<evidence type="ECO:0000313" key="3">
    <source>
        <dbReference type="Proteomes" id="UP001389717"/>
    </source>
</evidence>
<evidence type="ECO:0000259" key="1">
    <source>
        <dbReference type="Pfam" id="PF10026"/>
    </source>
</evidence>
<feature type="domain" description="DUF2268" evidence="1">
    <location>
        <begin position="65"/>
        <end position="244"/>
    </location>
</feature>
<dbReference type="EMBL" id="JBBYAF010000035">
    <property type="protein sequence ID" value="MEL3973782.1"/>
    <property type="molecule type" value="Genomic_DNA"/>
</dbReference>
<dbReference type="Pfam" id="PF10026">
    <property type="entry name" value="DUF2268"/>
    <property type="match status" value="1"/>
</dbReference>
<keyword evidence="2" id="KW-0378">Hydrolase</keyword>
<sequence>MNVTIAPTDDWLAQSLDDPLAILKKTKQGKSDVESLYRYLMKHGMYRPAHNAKKIYESMKENKLWDLFMKFEKTYKNKWNGPDVPVYLLPVQGKRGLFQSSMKKSGVCFKDEIYLFLNKQEDLKEYESLFVHEYHHCVRMARLKKKDEDYTLMDSIIFEGLAEHAVREYCGEEYVASWTTAYEDNKLSYYYEKWIQPNLDITRVNPLHDHLLLGQKNYPKMLGYAAGYYLVKKALKDKKKITNLFIGKPSTFFIPENKLMRPLNSNR</sequence>
<gene>
    <name evidence="2" type="ORF">AAEO50_15970</name>
</gene>
<dbReference type="GO" id="GO:0006508">
    <property type="term" value="P:proteolysis"/>
    <property type="evidence" value="ECO:0007669"/>
    <property type="project" value="UniProtKB-KW"/>
</dbReference>
<dbReference type="RefSeq" id="WP_341985287.1">
    <property type="nucleotide sequence ID" value="NZ_JBBYAF010000035.1"/>
</dbReference>
<comment type="caution">
    <text evidence="2">The sequence shown here is derived from an EMBL/GenBank/DDBJ whole genome shotgun (WGS) entry which is preliminary data.</text>
</comment>